<accession>Q0AAY9</accession>
<name>Q0AAY9_ALKEH</name>
<dbReference type="Gene3D" id="3.30.2320.10">
    <property type="entry name" value="hypothetical protein PF0899 domain"/>
    <property type="match status" value="1"/>
</dbReference>
<dbReference type="SUPFAM" id="SSF56563">
    <property type="entry name" value="Major capsid protein gp5"/>
    <property type="match status" value="1"/>
</dbReference>
<keyword evidence="4" id="KW-1185">Reference proteome</keyword>
<evidence type="ECO:0000259" key="2">
    <source>
        <dbReference type="Pfam" id="PF05065"/>
    </source>
</evidence>
<dbReference type="Gene3D" id="3.30.2400.10">
    <property type="entry name" value="Major capsid protein gp5"/>
    <property type="match status" value="1"/>
</dbReference>
<dbReference type="OrthoDB" id="9786516at2"/>
<gene>
    <name evidence="3" type="ordered locus">Mlg_0644</name>
</gene>
<comment type="subcellular location">
    <subcellularLocation>
        <location evidence="1">Virion</location>
    </subcellularLocation>
</comment>
<feature type="domain" description="Phage capsid-like C-terminal" evidence="2">
    <location>
        <begin position="84"/>
        <end position="374"/>
    </location>
</feature>
<dbReference type="InterPro" id="IPR024455">
    <property type="entry name" value="Phage_capsid"/>
</dbReference>
<evidence type="ECO:0000313" key="3">
    <source>
        <dbReference type="EMBL" id="ABI55998.1"/>
    </source>
</evidence>
<sequence length="379" mass="42021">MTHQVKEMVEGVARDFEGFKSRQDQALSDLGERVKRAETLAARKVGMTVDSGAGMGPETKAVREWLRGGDFDRKALSIEDDGQGVTVRSDWADQIFKRIRESSPVRQVANNLSTNSNELEVLVDRGEPDSAWVAEKGDRDPTAASFMSRHKIAVHEHYAYPSVTQQFLEDSRLDLEQWLQDKIGTRFGRQEAESFIKGDGNGKPRGILDYDTVPDGDFEWGADPADYTIGAIYTGESGDFPSNNPDNVLYDVVDALKSDYLGNARFMMSRATMNKIRKLRDGDDRALLQMSLAEGRPNTLLGFPVVIAEDMPDPAADSESILFGDFGQAYTIVDRIGVSVLRDPYSLPGWVRWYVRKRIGGALTNPEAVKAVVFGAEPS</sequence>
<dbReference type="HOGENOM" id="CLU_041417_0_0_6"/>
<dbReference type="Proteomes" id="UP000001962">
    <property type="component" value="Chromosome"/>
</dbReference>
<dbReference type="eggNOG" id="COG4653">
    <property type="taxonomic scope" value="Bacteria"/>
</dbReference>
<organism evidence="3 4">
    <name type="scientific">Alkalilimnicola ehrlichii (strain ATCC BAA-1101 / DSM 17681 / MLHE-1)</name>
    <dbReference type="NCBI Taxonomy" id="187272"/>
    <lineage>
        <taxon>Bacteria</taxon>
        <taxon>Pseudomonadati</taxon>
        <taxon>Pseudomonadota</taxon>
        <taxon>Gammaproteobacteria</taxon>
        <taxon>Chromatiales</taxon>
        <taxon>Ectothiorhodospiraceae</taxon>
        <taxon>Alkalilimnicola</taxon>
    </lineage>
</organism>
<evidence type="ECO:0000256" key="1">
    <source>
        <dbReference type="ARBA" id="ARBA00004328"/>
    </source>
</evidence>
<dbReference type="InterPro" id="IPR054612">
    <property type="entry name" value="Phage_capsid-like_C"/>
</dbReference>
<dbReference type="RefSeq" id="WP_011628393.1">
    <property type="nucleotide sequence ID" value="NC_008340.1"/>
</dbReference>
<dbReference type="EMBL" id="CP000453">
    <property type="protein sequence ID" value="ABI55998.1"/>
    <property type="molecule type" value="Genomic_DNA"/>
</dbReference>
<evidence type="ECO:0000313" key="4">
    <source>
        <dbReference type="Proteomes" id="UP000001962"/>
    </source>
</evidence>
<dbReference type="KEGG" id="aeh:Mlg_0644"/>
<proteinExistence type="predicted"/>
<dbReference type="AlphaFoldDB" id="Q0AAY9"/>
<dbReference type="Pfam" id="PF05065">
    <property type="entry name" value="Phage_capsid"/>
    <property type="match status" value="1"/>
</dbReference>
<reference evidence="4" key="1">
    <citation type="submission" date="2006-08" db="EMBL/GenBank/DDBJ databases">
        <title>Complete sequence of Alkalilimnicola ehrilichei MLHE-1.</title>
        <authorList>
            <person name="Copeland A."/>
            <person name="Lucas S."/>
            <person name="Lapidus A."/>
            <person name="Barry K."/>
            <person name="Detter J.C."/>
            <person name="Glavina del Rio T."/>
            <person name="Hammon N."/>
            <person name="Israni S."/>
            <person name="Dalin E."/>
            <person name="Tice H."/>
            <person name="Pitluck S."/>
            <person name="Sims D."/>
            <person name="Brettin T."/>
            <person name="Bruce D."/>
            <person name="Han C."/>
            <person name="Tapia R."/>
            <person name="Gilna P."/>
            <person name="Schmutz J."/>
            <person name="Larimer F."/>
            <person name="Land M."/>
            <person name="Hauser L."/>
            <person name="Kyrpides N."/>
            <person name="Mikhailova N."/>
            <person name="Oremland R.S."/>
            <person name="Hoeft S.E."/>
            <person name="Switzer-Blum J."/>
            <person name="Kulp T."/>
            <person name="King G."/>
            <person name="Tabita R."/>
            <person name="Witte B."/>
            <person name="Santini J.M."/>
            <person name="Basu P."/>
            <person name="Hollibaugh J.T."/>
            <person name="Xie G."/>
            <person name="Stolz J.F."/>
            <person name="Richardson P."/>
        </authorList>
    </citation>
    <scope>NUCLEOTIDE SEQUENCE [LARGE SCALE GENOMIC DNA]</scope>
    <source>
        <strain evidence="4">ATCC BAA-1101 / DSM 17681 / MLHE-1</strain>
    </source>
</reference>
<dbReference type="NCBIfam" id="TIGR01554">
    <property type="entry name" value="major_cap_HK97"/>
    <property type="match status" value="1"/>
</dbReference>
<protein>
    <submittedName>
        <fullName evidence="3">Phage major capsid protein, HK97 family</fullName>
    </submittedName>
</protein>